<dbReference type="Gene3D" id="1.10.3210.10">
    <property type="entry name" value="Hypothetical protein af1432"/>
    <property type="match status" value="1"/>
</dbReference>
<dbReference type="Pfam" id="PF01966">
    <property type="entry name" value="HD"/>
    <property type="match status" value="1"/>
</dbReference>
<dbReference type="PANTHER" id="PTHR38659">
    <property type="entry name" value="METAL-DEPENDENT PHOSPHOHYDROLASE"/>
    <property type="match status" value="1"/>
</dbReference>
<dbReference type="PANTHER" id="PTHR38659:SF1">
    <property type="entry name" value="METAL DEPENDENT PHOSPHOHYDROLASE"/>
    <property type="match status" value="1"/>
</dbReference>
<evidence type="ECO:0000259" key="1">
    <source>
        <dbReference type="Pfam" id="PF01966"/>
    </source>
</evidence>
<dbReference type="Proteomes" id="UP000886110">
    <property type="component" value="Unassembled WGS sequence"/>
</dbReference>
<evidence type="ECO:0000313" key="2">
    <source>
        <dbReference type="EMBL" id="HHE04983.1"/>
    </source>
</evidence>
<dbReference type="EMBL" id="DRTB01000215">
    <property type="protein sequence ID" value="HHE04983.1"/>
    <property type="molecule type" value="Genomic_DNA"/>
</dbReference>
<dbReference type="InterPro" id="IPR003607">
    <property type="entry name" value="HD/PDEase_dom"/>
</dbReference>
<sequence>MTRDEAFAILTEYTKKENLIKHALAVEAAMRRYAEIFGEDPEEWGIVGLLHDFDYEKFPDNHPYKGVEILKEKDIPEEWLEAILGHADYTGVERKTLLAKTLFAVDELTGFIVAVALVRPSKKIEDVAVKSVKKKMKDKAFAAAVNREDIVKGADELNISLEEHIKNVLEAMKAIAQELGL</sequence>
<accession>A0A7C5DH82</accession>
<organism evidence="2">
    <name type="scientific">candidate division WOR-3 bacterium</name>
    <dbReference type="NCBI Taxonomy" id="2052148"/>
    <lineage>
        <taxon>Bacteria</taxon>
        <taxon>Bacteria division WOR-3</taxon>
    </lineage>
</organism>
<dbReference type="InterPro" id="IPR006674">
    <property type="entry name" value="HD_domain"/>
</dbReference>
<dbReference type="SUPFAM" id="SSF109604">
    <property type="entry name" value="HD-domain/PDEase-like"/>
    <property type="match status" value="1"/>
</dbReference>
<reference evidence="2" key="1">
    <citation type="journal article" date="2020" name="mSystems">
        <title>Genome- and Community-Level Interaction Insights into Carbon Utilization and Element Cycling Functions of Hydrothermarchaeota in Hydrothermal Sediment.</title>
        <authorList>
            <person name="Zhou Z."/>
            <person name="Liu Y."/>
            <person name="Xu W."/>
            <person name="Pan J."/>
            <person name="Luo Z.H."/>
            <person name="Li M."/>
        </authorList>
    </citation>
    <scope>NUCLEOTIDE SEQUENCE [LARGE SCALE GENOMIC DNA]</scope>
    <source>
        <strain evidence="2">HyVt-74</strain>
    </source>
</reference>
<dbReference type="CDD" id="cd00077">
    <property type="entry name" value="HDc"/>
    <property type="match status" value="1"/>
</dbReference>
<proteinExistence type="predicted"/>
<gene>
    <name evidence="2" type="ORF">ENL19_02850</name>
</gene>
<comment type="caution">
    <text evidence="2">The sequence shown here is derived from an EMBL/GenBank/DDBJ whole genome shotgun (WGS) entry which is preliminary data.</text>
</comment>
<protein>
    <submittedName>
        <fullName evidence="2">HD domain-containing protein</fullName>
    </submittedName>
</protein>
<feature type="domain" description="HD" evidence="1">
    <location>
        <begin position="20"/>
        <end position="108"/>
    </location>
</feature>
<name>A0A7C5DH82_UNCW3</name>
<dbReference type="InterPro" id="IPR006675">
    <property type="entry name" value="HDIG_dom"/>
</dbReference>
<dbReference type="NCBIfam" id="TIGR00277">
    <property type="entry name" value="HDIG"/>
    <property type="match status" value="1"/>
</dbReference>
<dbReference type="AlphaFoldDB" id="A0A7C5DH82"/>